<proteinExistence type="predicted"/>
<reference evidence="2" key="1">
    <citation type="submission" date="2016-10" db="EMBL/GenBank/DDBJ databases">
        <authorList>
            <person name="Varghese N."/>
            <person name="Submissions S."/>
        </authorList>
    </citation>
    <scope>NUCLEOTIDE SEQUENCE [LARGE SCALE GENOMIC DNA]</scope>
    <source>
        <strain evidence="2">XBD2006</strain>
    </source>
</reference>
<sequence length="146" mass="16346">MKKKVDINVTGIHIRDGNEEERIDTSSRGIYEALTDGAVRIEYEEVQDMGGQRIKVANKVTVPADLKCVEIVRTGAMNSKMVFGAEEYVMDYKTPYGSMQMEVITKSLDFKNEENGVIGEISAEYIIKSGDEVLSDSKMIIEIKAR</sequence>
<gene>
    <name evidence="1" type="ORF">SAMN02910451_02326</name>
</gene>
<protein>
    <submittedName>
        <fullName evidence="1">Uncharacterized beta-barrel protein YwiB, DUF1934 family</fullName>
    </submittedName>
</protein>
<dbReference type="OrthoDB" id="1680906at2"/>
<evidence type="ECO:0000313" key="2">
    <source>
        <dbReference type="Proteomes" id="UP000183047"/>
    </source>
</evidence>
<accession>A0A1G5FAM6</accession>
<evidence type="ECO:0000313" key="1">
    <source>
        <dbReference type="EMBL" id="SCY36305.1"/>
    </source>
</evidence>
<organism evidence="1 2">
    <name type="scientific">Butyrivibrio hungatei</name>
    <dbReference type="NCBI Taxonomy" id="185008"/>
    <lineage>
        <taxon>Bacteria</taxon>
        <taxon>Bacillati</taxon>
        <taxon>Bacillota</taxon>
        <taxon>Clostridia</taxon>
        <taxon>Lachnospirales</taxon>
        <taxon>Lachnospiraceae</taxon>
        <taxon>Butyrivibrio</taxon>
    </lineage>
</organism>
<dbReference type="AlphaFoldDB" id="A0A1G5FAM6"/>
<dbReference type="Proteomes" id="UP000183047">
    <property type="component" value="Unassembled WGS sequence"/>
</dbReference>
<dbReference type="Pfam" id="PF09148">
    <property type="entry name" value="DUF1934"/>
    <property type="match status" value="1"/>
</dbReference>
<dbReference type="InterPro" id="IPR015231">
    <property type="entry name" value="DUF1934"/>
</dbReference>
<dbReference type="SUPFAM" id="SSF50814">
    <property type="entry name" value="Lipocalins"/>
    <property type="match status" value="1"/>
</dbReference>
<name>A0A1G5FAM6_9FIRM</name>
<dbReference type="Gene3D" id="2.40.128.20">
    <property type="match status" value="1"/>
</dbReference>
<dbReference type="RefSeq" id="WP_074462803.1">
    <property type="nucleotide sequence ID" value="NZ_FMUR01000014.1"/>
</dbReference>
<dbReference type="InterPro" id="IPR012674">
    <property type="entry name" value="Calycin"/>
</dbReference>
<keyword evidence="2" id="KW-1185">Reference proteome</keyword>
<dbReference type="EMBL" id="FMUR01000014">
    <property type="protein sequence ID" value="SCY36305.1"/>
    <property type="molecule type" value="Genomic_DNA"/>
</dbReference>